<dbReference type="RefSeq" id="XP_018707068.1">
    <property type="nucleotide sequence ID" value="XM_018845345.1"/>
</dbReference>
<accession>A0A168CBG2</accession>
<dbReference type="PANTHER" id="PTHR39603:SF1">
    <property type="entry name" value="CYANOVIRIN-N DOMAIN-CONTAINING PROTEIN"/>
    <property type="match status" value="1"/>
</dbReference>
<comment type="caution">
    <text evidence="2">The sequence shown here is derived from an EMBL/GenBank/DDBJ whole genome shotgun (WGS) entry which is preliminary data.</text>
</comment>
<gene>
    <name evidence="2" type="ORF">ISF_01738</name>
</gene>
<evidence type="ECO:0000313" key="3">
    <source>
        <dbReference type="Proteomes" id="UP000076744"/>
    </source>
</evidence>
<dbReference type="OrthoDB" id="2112446at2759"/>
<reference evidence="2 3" key="1">
    <citation type="journal article" date="2016" name="Genome Biol. Evol.">
        <title>Divergent and convergent evolution of fungal pathogenicity.</title>
        <authorList>
            <person name="Shang Y."/>
            <person name="Xiao G."/>
            <person name="Zheng P."/>
            <person name="Cen K."/>
            <person name="Zhan S."/>
            <person name="Wang C."/>
        </authorList>
    </citation>
    <scope>NUCLEOTIDE SEQUENCE [LARGE SCALE GENOMIC DNA]</scope>
    <source>
        <strain evidence="2 3">ARSEF 2679</strain>
    </source>
</reference>
<feature type="chain" id="PRO_5007895903" evidence="1">
    <location>
        <begin position="22"/>
        <end position="173"/>
    </location>
</feature>
<evidence type="ECO:0000313" key="2">
    <source>
        <dbReference type="EMBL" id="OAA71187.1"/>
    </source>
</evidence>
<dbReference type="GeneID" id="30018030"/>
<dbReference type="EMBL" id="AZHB01000003">
    <property type="protein sequence ID" value="OAA71187.1"/>
    <property type="molecule type" value="Genomic_DNA"/>
</dbReference>
<dbReference type="STRING" id="1081104.A0A168CBG2"/>
<organism evidence="2 3">
    <name type="scientific">Cordyceps fumosorosea (strain ARSEF 2679)</name>
    <name type="common">Isaria fumosorosea</name>
    <dbReference type="NCBI Taxonomy" id="1081104"/>
    <lineage>
        <taxon>Eukaryota</taxon>
        <taxon>Fungi</taxon>
        <taxon>Dikarya</taxon>
        <taxon>Ascomycota</taxon>
        <taxon>Pezizomycotina</taxon>
        <taxon>Sordariomycetes</taxon>
        <taxon>Hypocreomycetidae</taxon>
        <taxon>Hypocreales</taxon>
        <taxon>Cordycipitaceae</taxon>
        <taxon>Cordyceps</taxon>
    </lineage>
</organism>
<dbReference type="AlphaFoldDB" id="A0A168CBG2"/>
<feature type="signal peptide" evidence="1">
    <location>
        <begin position="1"/>
        <end position="21"/>
    </location>
</feature>
<keyword evidence="1" id="KW-0732">Signal</keyword>
<protein>
    <submittedName>
        <fullName evidence="2">Uncharacterized protein</fullName>
    </submittedName>
</protein>
<name>A0A168CBG2_CORFA</name>
<evidence type="ECO:0000256" key="1">
    <source>
        <dbReference type="SAM" id="SignalP"/>
    </source>
</evidence>
<dbReference type="Proteomes" id="UP000076744">
    <property type="component" value="Unassembled WGS sequence"/>
</dbReference>
<dbReference type="PANTHER" id="PTHR39603">
    <property type="entry name" value="CYANOVIRIN-N DOMAIN-CONTAINING PROTEIN"/>
    <property type="match status" value="1"/>
</dbReference>
<sequence length="173" mass="17909">MAAHIILGLLSLTTAAAPAGATTEQQPEVIPGPGMPSLQELGVTSAELYQQGLPKPAELSVLSANFNPICGPNESRYTNVNGLVACFHYLQKLGTQQCKVPSEHSVFCRAGDAVVLGQAANLHGASSYCRDVATGLLYTIDHCTRPDKSCAGAQAAGGNGNLIVVSGDKRVYG</sequence>
<keyword evidence="3" id="KW-1185">Reference proteome</keyword>
<proteinExistence type="predicted"/>